<reference evidence="1 2" key="1">
    <citation type="submission" date="2012-10" db="EMBL/GenBank/DDBJ databases">
        <title>Genome sequencing of Tanticharoenia sakaeratensis NBRC 103193.</title>
        <authorList>
            <person name="Azuma Y."/>
            <person name="Hadano H."/>
            <person name="Hirakawa H."/>
            <person name="Matsushita K."/>
        </authorList>
    </citation>
    <scope>NUCLEOTIDE SEQUENCE [LARGE SCALE GENOMIC DNA]</scope>
    <source>
        <strain evidence="1 2">NBRC 103193</strain>
    </source>
</reference>
<proteinExistence type="predicted"/>
<accession>A0A0D6MPR3</accession>
<name>A0A0D6MPR3_9PROT</name>
<protein>
    <submittedName>
        <fullName evidence="1">Uncharacterized protein</fullName>
    </submittedName>
</protein>
<dbReference type="RefSeq" id="WP_158507597.1">
    <property type="nucleotide sequence ID" value="NZ_BALE01000047.1"/>
</dbReference>
<comment type="caution">
    <text evidence="1">The sequence shown here is derived from an EMBL/GenBank/DDBJ whole genome shotgun (WGS) entry which is preliminary data.</text>
</comment>
<evidence type="ECO:0000313" key="1">
    <source>
        <dbReference type="EMBL" id="GAN55370.1"/>
    </source>
</evidence>
<gene>
    <name evidence="1" type="ORF">Tasa_047_015</name>
</gene>
<dbReference type="Proteomes" id="UP000032679">
    <property type="component" value="Unassembled WGS sequence"/>
</dbReference>
<organism evidence="1 2">
    <name type="scientific">Tanticharoenia sakaeratensis NBRC 103193</name>
    <dbReference type="NCBI Taxonomy" id="1231623"/>
    <lineage>
        <taxon>Bacteria</taxon>
        <taxon>Pseudomonadati</taxon>
        <taxon>Pseudomonadota</taxon>
        <taxon>Alphaproteobacteria</taxon>
        <taxon>Acetobacterales</taxon>
        <taxon>Acetobacteraceae</taxon>
        <taxon>Tanticharoenia</taxon>
    </lineage>
</organism>
<sequence>MREFCLIEALNQGLDGCLVPVIQGALYRALGFVPYQQIEAVVVCASTSESEYRP</sequence>
<dbReference type="EMBL" id="BALE01000047">
    <property type="protein sequence ID" value="GAN55370.1"/>
    <property type="molecule type" value="Genomic_DNA"/>
</dbReference>
<keyword evidence="2" id="KW-1185">Reference proteome</keyword>
<evidence type="ECO:0000313" key="2">
    <source>
        <dbReference type="Proteomes" id="UP000032679"/>
    </source>
</evidence>
<dbReference type="AlphaFoldDB" id="A0A0D6MPR3"/>